<comment type="caution">
    <text evidence="4">The sequence shown here is derived from an EMBL/GenBank/DDBJ whole genome shotgun (WGS) entry which is preliminary data.</text>
</comment>
<sequence length="181" mass="19975">MQKRLLTIAVAAVTGSFAFGTQAVAAEHGNENGQQNNQQQNEQRSAQGLYSANDLIGSDVYLESDPEEDVGDVEDILLDDQQKISSLVISTGEVLGLGGREIVADIKDISLETEHDESQEFGEGYVTHRIFIHAETEDLEGFPEYERTWFDEERERRRSDLIGPGTWQADGVPGGTMGNEE</sequence>
<dbReference type="EMBL" id="JACHXP010000008">
    <property type="protein sequence ID" value="MBB3190734.1"/>
    <property type="molecule type" value="Genomic_DNA"/>
</dbReference>
<evidence type="ECO:0000259" key="3">
    <source>
        <dbReference type="Pfam" id="PF05239"/>
    </source>
</evidence>
<keyword evidence="2" id="KW-0732">Signal</keyword>
<dbReference type="Pfam" id="PF05239">
    <property type="entry name" value="PRC"/>
    <property type="match status" value="1"/>
</dbReference>
<feature type="domain" description="PRC-barrel" evidence="3">
    <location>
        <begin position="49"/>
        <end position="112"/>
    </location>
</feature>
<evidence type="ECO:0000313" key="4">
    <source>
        <dbReference type="EMBL" id="MBB3190734.1"/>
    </source>
</evidence>
<reference evidence="4 5" key="1">
    <citation type="submission" date="2020-08" db="EMBL/GenBank/DDBJ databases">
        <title>Genomic Encyclopedia of Type Strains, Phase III (KMG-III): the genomes of soil and plant-associated and newly described type strains.</title>
        <authorList>
            <person name="Whitman W."/>
        </authorList>
    </citation>
    <scope>NUCLEOTIDE SEQUENCE [LARGE SCALE GENOMIC DNA]</scope>
    <source>
        <strain evidence="4 5">CECT 7282</strain>
    </source>
</reference>
<feature type="chain" id="PRO_5032658953" evidence="2">
    <location>
        <begin position="26"/>
        <end position="181"/>
    </location>
</feature>
<name>A0A839VDJ7_9GAMM</name>
<accession>A0A839VDJ7</accession>
<dbReference type="InterPro" id="IPR027275">
    <property type="entry name" value="PRC-brl_dom"/>
</dbReference>
<gene>
    <name evidence="4" type="ORF">FHR94_001968</name>
</gene>
<feature type="signal peptide" evidence="2">
    <location>
        <begin position="1"/>
        <end position="25"/>
    </location>
</feature>
<proteinExistence type="predicted"/>
<feature type="region of interest" description="Disordered" evidence="1">
    <location>
        <begin position="153"/>
        <end position="181"/>
    </location>
</feature>
<keyword evidence="5" id="KW-1185">Reference proteome</keyword>
<feature type="compositionally biased region" description="Gly residues" evidence="1">
    <location>
        <begin position="172"/>
        <end position="181"/>
    </location>
</feature>
<dbReference type="Gene3D" id="2.30.30.240">
    <property type="entry name" value="PRC-barrel domain"/>
    <property type="match status" value="1"/>
</dbReference>
<evidence type="ECO:0000256" key="1">
    <source>
        <dbReference type="SAM" id="MobiDB-lite"/>
    </source>
</evidence>
<protein>
    <submittedName>
        <fullName evidence="4">Sporulation protein YlmC with PRC-barrel domain</fullName>
    </submittedName>
</protein>
<evidence type="ECO:0000256" key="2">
    <source>
        <dbReference type="SAM" id="SignalP"/>
    </source>
</evidence>
<dbReference type="AlphaFoldDB" id="A0A839VDJ7"/>
<dbReference type="InterPro" id="IPR011033">
    <property type="entry name" value="PRC_barrel-like_sf"/>
</dbReference>
<organism evidence="4 5">
    <name type="scientific">Halomonas cerina</name>
    <dbReference type="NCBI Taxonomy" id="447424"/>
    <lineage>
        <taxon>Bacteria</taxon>
        <taxon>Pseudomonadati</taxon>
        <taxon>Pseudomonadota</taxon>
        <taxon>Gammaproteobacteria</taxon>
        <taxon>Oceanospirillales</taxon>
        <taxon>Halomonadaceae</taxon>
        <taxon>Halomonas</taxon>
    </lineage>
</organism>
<evidence type="ECO:0000313" key="5">
    <source>
        <dbReference type="Proteomes" id="UP000547614"/>
    </source>
</evidence>
<dbReference type="SUPFAM" id="SSF50346">
    <property type="entry name" value="PRC-barrel domain"/>
    <property type="match status" value="1"/>
</dbReference>
<dbReference type="Proteomes" id="UP000547614">
    <property type="component" value="Unassembled WGS sequence"/>
</dbReference>
<dbReference type="RefSeq" id="WP_183325524.1">
    <property type="nucleotide sequence ID" value="NZ_JACHXP010000008.1"/>
</dbReference>